<keyword evidence="4" id="KW-1185">Reference proteome</keyword>
<dbReference type="GO" id="GO:0005960">
    <property type="term" value="C:glycine cleavage complex"/>
    <property type="evidence" value="ECO:0007669"/>
    <property type="project" value="InterPro"/>
</dbReference>
<proteinExistence type="predicted"/>
<dbReference type="InterPro" id="IPR000089">
    <property type="entry name" value="Biotin_lipoyl"/>
</dbReference>
<dbReference type="STRING" id="1218508.JG29_13350"/>
<dbReference type="Gene3D" id="2.40.50.100">
    <property type="match status" value="1"/>
</dbReference>
<dbReference type="PATRIC" id="fig|1218508.4.peg.1325"/>
<dbReference type="PANTHER" id="PTHR11715">
    <property type="entry name" value="GLYCINE CLEAVAGE SYSTEM H PROTEIN"/>
    <property type="match status" value="1"/>
</dbReference>
<dbReference type="CDD" id="cd06848">
    <property type="entry name" value="GCS_H"/>
    <property type="match status" value="1"/>
</dbReference>
<dbReference type="InterPro" id="IPR011053">
    <property type="entry name" value="Single_hybrid_motif"/>
</dbReference>
<feature type="domain" description="Lipoyl-binding" evidence="2">
    <location>
        <begin position="19"/>
        <end position="101"/>
    </location>
</feature>
<dbReference type="GO" id="GO:0009249">
    <property type="term" value="P:protein lipoylation"/>
    <property type="evidence" value="ECO:0007669"/>
    <property type="project" value="TreeGrafter"/>
</dbReference>
<organism evidence="3 4">
    <name type="scientific">Bombilactobacillus mellis</name>
    <dbReference type="NCBI Taxonomy" id="1218508"/>
    <lineage>
        <taxon>Bacteria</taxon>
        <taxon>Bacillati</taxon>
        <taxon>Bacillota</taxon>
        <taxon>Bacilli</taxon>
        <taxon>Lactobacillales</taxon>
        <taxon>Lactobacillaceae</taxon>
        <taxon>Bombilactobacillus</taxon>
    </lineage>
</organism>
<dbReference type="GO" id="GO:0005829">
    <property type="term" value="C:cytosol"/>
    <property type="evidence" value="ECO:0007669"/>
    <property type="project" value="TreeGrafter"/>
</dbReference>
<dbReference type="GO" id="GO:0019464">
    <property type="term" value="P:glycine decarboxylation via glycine cleavage system"/>
    <property type="evidence" value="ECO:0007669"/>
    <property type="project" value="InterPro"/>
</dbReference>
<evidence type="ECO:0000313" key="3">
    <source>
        <dbReference type="EMBL" id="KJY48283.1"/>
    </source>
</evidence>
<dbReference type="PANTHER" id="PTHR11715:SF3">
    <property type="entry name" value="GLYCINE CLEAVAGE SYSTEM H PROTEIN-RELATED"/>
    <property type="match status" value="1"/>
</dbReference>
<dbReference type="SUPFAM" id="SSF51230">
    <property type="entry name" value="Single hybrid motif"/>
    <property type="match status" value="1"/>
</dbReference>
<dbReference type="Pfam" id="PF01597">
    <property type="entry name" value="GCV_H"/>
    <property type="match status" value="1"/>
</dbReference>
<name>A0A0F4KQE6_9LACO</name>
<reference evidence="3 4" key="1">
    <citation type="submission" date="2014-12" db="EMBL/GenBank/DDBJ databases">
        <title>Comparative genomics of the lactic acid bacteria isolated from the honey bee gut.</title>
        <authorList>
            <person name="Ellegaard K.M."/>
            <person name="Tamarit D."/>
            <person name="Javelind E."/>
            <person name="Olofsson T."/>
            <person name="Andersson S.G."/>
            <person name="Vasquez A."/>
        </authorList>
    </citation>
    <scope>NUCLEOTIDE SEQUENCE [LARGE SCALE GENOMIC DNA]</scope>
    <source>
        <strain evidence="3 4">Hon2</strain>
    </source>
</reference>
<gene>
    <name evidence="3" type="ORF">JG29_13350</name>
</gene>
<dbReference type="EMBL" id="JXBZ01000009">
    <property type="protein sequence ID" value="KJY48283.1"/>
    <property type="molecule type" value="Genomic_DNA"/>
</dbReference>
<dbReference type="OrthoDB" id="9796712at2"/>
<dbReference type="HOGENOM" id="CLU_097408_3_0_9"/>
<evidence type="ECO:0000259" key="2">
    <source>
        <dbReference type="PROSITE" id="PS50968"/>
    </source>
</evidence>
<sequence length="102" mass="11508">MANKMEEKYFWQEDLDDDHILLGLSHEGQKEVGTVSFIDFYDDIQDVQVGDPLVSVEGSKAVTELEAPINGKVIKANLDLADNPEKINSHDHQDNWIVELAK</sequence>
<protein>
    <submittedName>
        <fullName evidence="3">Glycine cleavage H-protein</fullName>
    </submittedName>
</protein>
<accession>A0A0F4KQE6</accession>
<dbReference type="Proteomes" id="UP000033695">
    <property type="component" value="Unassembled WGS sequence"/>
</dbReference>
<dbReference type="InterPro" id="IPR033753">
    <property type="entry name" value="GCV_H/Fam206"/>
</dbReference>
<keyword evidence="1" id="KW-0450">Lipoyl</keyword>
<comment type="caution">
    <text evidence="3">The sequence shown here is derived from an EMBL/GenBank/DDBJ whole genome shotgun (WGS) entry which is preliminary data.</text>
</comment>
<dbReference type="RefSeq" id="WP_045923172.1">
    <property type="nucleotide sequence ID" value="NZ_JAAEEA010000005.1"/>
</dbReference>
<dbReference type="PROSITE" id="PS50968">
    <property type="entry name" value="BIOTINYL_LIPOYL"/>
    <property type="match status" value="1"/>
</dbReference>
<evidence type="ECO:0000256" key="1">
    <source>
        <dbReference type="ARBA" id="ARBA00022823"/>
    </source>
</evidence>
<dbReference type="InterPro" id="IPR002930">
    <property type="entry name" value="GCV_H"/>
</dbReference>
<evidence type="ECO:0000313" key="4">
    <source>
        <dbReference type="Proteomes" id="UP000033695"/>
    </source>
</evidence>
<dbReference type="AlphaFoldDB" id="A0A0F4KQE6"/>